<gene>
    <name evidence="3" type="ORF">Pa4123_43580</name>
</gene>
<feature type="chain" id="PRO_5045905644" evidence="2">
    <location>
        <begin position="32"/>
        <end position="218"/>
    </location>
</feature>
<comment type="caution">
    <text evidence="3">The sequence shown here is derived from an EMBL/GenBank/DDBJ whole genome shotgun (WGS) entry which is preliminary data.</text>
</comment>
<protein>
    <submittedName>
        <fullName evidence="3">Uncharacterized protein</fullName>
    </submittedName>
</protein>
<dbReference type="PROSITE" id="PS51318">
    <property type="entry name" value="TAT"/>
    <property type="match status" value="1"/>
</dbReference>
<evidence type="ECO:0000313" key="3">
    <source>
        <dbReference type="EMBL" id="GLH99083.1"/>
    </source>
</evidence>
<evidence type="ECO:0000256" key="2">
    <source>
        <dbReference type="SAM" id="SignalP"/>
    </source>
</evidence>
<evidence type="ECO:0000256" key="1">
    <source>
        <dbReference type="SAM" id="Phobius"/>
    </source>
</evidence>
<keyword evidence="4" id="KW-1185">Reference proteome</keyword>
<keyword evidence="1" id="KW-1133">Transmembrane helix</keyword>
<evidence type="ECO:0000313" key="4">
    <source>
        <dbReference type="Proteomes" id="UP001144280"/>
    </source>
</evidence>
<sequence>MGARVSRRWLLSGALLAVVAAPQLLASPASAAPANTPSAVTITGEGLAQPITVQAAEKPELFTAVLSQVSWLQGKGQTSSPKPDKLGPKYTVTVLVGEAAKQTYDLYPLASGGPRAFRPAKQPDKKLKTTAAWFYGRLTMSETLRAAGVPLPEQADSLHGGGVGGGERVFDDNTLNPGRDIDALLTDLRQMLLLNGAVVVVITLGLAGIALLVRRRTR</sequence>
<name>A0ABQ5QX00_9ACTN</name>
<organism evidence="3 4">
    <name type="scientific">Phytohabitans aurantiacus</name>
    <dbReference type="NCBI Taxonomy" id="3016789"/>
    <lineage>
        <taxon>Bacteria</taxon>
        <taxon>Bacillati</taxon>
        <taxon>Actinomycetota</taxon>
        <taxon>Actinomycetes</taxon>
        <taxon>Micromonosporales</taxon>
        <taxon>Micromonosporaceae</taxon>
    </lineage>
</organism>
<keyword evidence="1" id="KW-0472">Membrane</keyword>
<accession>A0ABQ5QX00</accession>
<keyword evidence="2" id="KW-0732">Signal</keyword>
<keyword evidence="1" id="KW-0812">Transmembrane</keyword>
<feature type="transmembrane region" description="Helical" evidence="1">
    <location>
        <begin position="192"/>
        <end position="213"/>
    </location>
</feature>
<dbReference type="RefSeq" id="WP_281898486.1">
    <property type="nucleotide sequence ID" value="NZ_BSDI01000020.1"/>
</dbReference>
<feature type="signal peptide" evidence="2">
    <location>
        <begin position="1"/>
        <end position="31"/>
    </location>
</feature>
<proteinExistence type="predicted"/>
<dbReference type="Proteomes" id="UP001144280">
    <property type="component" value="Unassembled WGS sequence"/>
</dbReference>
<reference evidence="3" key="1">
    <citation type="submission" date="2022-12" db="EMBL/GenBank/DDBJ databases">
        <title>New Phytohabitans aurantiacus sp. RD004123 nov., an actinomycete isolated from soil.</title>
        <authorList>
            <person name="Triningsih D.W."/>
            <person name="Harunari E."/>
            <person name="Igarashi Y."/>
        </authorList>
    </citation>
    <scope>NUCLEOTIDE SEQUENCE</scope>
    <source>
        <strain evidence="3">RD004123</strain>
    </source>
</reference>
<dbReference type="InterPro" id="IPR006311">
    <property type="entry name" value="TAT_signal"/>
</dbReference>
<dbReference type="EMBL" id="BSDI01000020">
    <property type="protein sequence ID" value="GLH99083.1"/>
    <property type="molecule type" value="Genomic_DNA"/>
</dbReference>